<evidence type="ECO:0000313" key="3">
    <source>
        <dbReference type="EMBL" id="KAA9005484.1"/>
    </source>
</evidence>
<feature type="chain" id="PRO_5023815391" evidence="1">
    <location>
        <begin position="25"/>
        <end position="252"/>
    </location>
</feature>
<name>A0A5J5GDG3_9BACL</name>
<dbReference type="RefSeq" id="WP_150457797.1">
    <property type="nucleotide sequence ID" value="NZ_VYKK01000008.1"/>
</dbReference>
<evidence type="ECO:0000259" key="2">
    <source>
        <dbReference type="Pfam" id="PF07833"/>
    </source>
</evidence>
<keyword evidence="1" id="KW-0732">Signal</keyword>
<evidence type="ECO:0000313" key="4">
    <source>
        <dbReference type="Proteomes" id="UP000367750"/>
    </source>
</evidence>
<feature type="signal peptide" evidence="1">
    <location>
        <begin position="1"/>
        <end position="24"/>
    </location>
</feature>
<feature type="domain" description="Copper amine oxidase-like N-terminal" evidence="2">
    <location>
        <begin position="45"/>
        <end position="93"/>
    </location>
</feature>
<protein>
    <submittedName>
        <fullName evidence="3">Copper amine oxidase N-terminal domain-containing protein</fullName>
    </submittedName>
</protein>
<dbReference type="SUPFAM" id="SSF55383">
    <property type="entry name" value="Copper amine oxidase, domain N"/>
    <property type="match status" value="1"/>
</dbReference>
<dbReference type="Proteomes" id="UP000367750">
    <property type="component" value="Unassembled WGS sequence"/>
</dbReference>
<dbReference type="InterPro" id="IPR012854">
    <property type="entry name" value="Cu_amine_oxidase-like_N"/>
</dbReference>
<dbReference type="InterPro" id="IPR036582">
    <property type="entry name" value="Mao_N_sf"/>
</dbReference>
<sequence length="252" mass="28730">MNWLKRSSLVTFLLILSLPIPCSALGKSAATPVHLRINQYYVLYTAPASPYVDNGRLYLPLRSLSELLGAQVTYDSDTATANILFKSNRLQIHNHNQADQVQIRQQSIYVPVRLLLNGLGLNGVWDQQTKMLTIQEDRVQTLERFQLASELDQTSILSNEAFRPLSFTWNQVTFSGHHKMRLSVTAKNISGHLIPEGQEDLHPTYFFKGGVTLESLPRPRPAIKSNEIFTREWERTLNQTPQYILLEGRTIQ</sequence>
<evidence type="ECO:0000256" key="1">
    <source>
        <dbReference type="SAM" id="SignalP"/>
    </source>
</evidence>
<dbReference type="AlphaFoldDB" id="A0A5J5GDG3"/>
<organism evidence="3 4">
    <name type="scientific">Paenibacillus spiritus</name>
    <dbReference type="NCBI Taxonomy" id="2496557"/>
    <lineage>
        <taxon>Bacteria</taxon>
        <taxon>Bacillati</taxon>
        <taxon>Bacillota</taxon>
        <taxon>Bacilli</taxon>
        <taxon>Bacillales</taxon>
        <taxon>Paenibacillaceae</taxon>
        <taxon>Paenibacillus</taxon>
    </lineage>
</organism>
<keyword evidence="4" id="KW-1185">Reference proteome</keyword>
<gene>
    <name evidence="3" type="ORF">F4V43_08425</name>
</gene>
<dbReference type="OrthoDB" id="2649379at2"/>
<reference evidence="3 4" key="1">
    <citation type="submission" date="2019-09" db="EMBL/GenBank/DDBJ databases">
        <title>Bacillus ochoae sp. nov., Paenibacillus whitsoniae sp. nov., Paenibacillus spiritus sp. nov. Isolated from the Mars Exploration Rover during spacecraft assembly.</title>
        <authorList>
            <person name="Seuylemezian A."/>
            <person name="Vaishampayan P."/>
        </authorList>
    </citation>
    <scope>NUCLEOTIDE SEQUENCE [LARGE SCALE GENOMIC DNA]</scope>
    <source>
        <strain evidence="3 4">MER_111</strain>
    </source>
</reference>
<proteinExistence type="predicted"/>
<accession>A0A5J5GDG3</accession>
<comment type="caution">
    <text evidence="3">The sequence shown here is derived from an EMBL/GenBank/DDBJ whole genome shotgun (WGS) entry which is preliminary data.</text>
</comment>
<dbReference type="Pfam" id="PF07833">
    <property type="entry name" value="Cu_amine_oxidN1"/>
    <property type="match status" value="1"/>
</dbReference>
<dbReference type="EMBL" id="VYKK01000008">
    <property type="protein sequence ID" value="KAA9005484.1"/>
    <property type="molecule type" value="Genomic_DNA"/>
</dbReference>